<keyword evidence="3" id="KW-1185">Reference proteome</keyword>
<sequence length="243" mass="27539">MLGIGRVTLRKYPDLPSPCSRLSAFQNSRRNVGRLSITVLPAARHARRLTLPSFGNAAPVRSVNPERKHRGEEDRLRGRIPATGEVFVNYELGRLIATLYFNVAQLLKLDEENEEKERAIEKNADVILKELKRVYDNAIQPLESLYKYRDLSNRHFGGKHKDKSGNIFKATSSLYGSVERWEILHHKLSARYRVQADVVKDSIYGASRETALRTRQRQNAISSTTLHCPKALDGGGALWAKFS</sequence>
<dbReference type="Proteomes" id="UP000053105">
    <property type="component" value="Unassembled WGS sequence"/>
</dbReference>
<dbReference type="EMBL" id="KQ435730">
    <property type="protein sequence ID" value="KOX77572.1"/>
    <property type="molecule type" value="Genomic_DNA"/>
</dbReference>
<evidence type="ECO:0000259" key="1">
    <source>
        <dbReference type="Pfam" id="PF16880"/>
    </source>
</evidence>
<evidence type="ECO:0000313" key="2">
    <source>
        <dbReference type="EMBL" id="KOX77572.1"/>
    </source>
</evidence>
<dbReference type="AlphaFoldDB" id="A0A0N0BIH9"/>
<feature type="domain" description="EH" evidence="1">
    <location>
        <begin position="130"/>
        <end position="156"/>
    </location>
</feature>
<dbReference type="Pfam" id="PF16880">
    <property type="entry name" value="EHD_N"/>
    <property type="match status" value="1"/>
</dbReference>
<organism evidence="2 3">
    <name type="scientific">Melipona quadrifasciata</name>
    <dbReference type="NCBI Taxonomy" id="166423"/>
    <lineage>
        <taxon>Eukaryota</taxon>
        <taxon>Metazoa</taxon>
        <taxon>Ecdysozoa</taxon>
        <taxon>Arthropoda</taxon>
        <taxon>Hexapoda</taxon>
        <taxon>Insecta</taxon>
        <taxon>Pterygota</taxon>
        <taxon>Neoptera</taxon>
        <taxon>Endopterygota</taxon>
        <taxon>Hymenoptera</taxon>
        <taxon>Apocrita</taxon>
        <taxon>Aculeata</taxon>
        <taxon>Apoidea</taxon>
        <taxon>Anthophila</taxon>
        <taxon>Apidae</taxon>
        <taxon>Melipona</taxon>
    </lineage>
</organism>
<gene>
    <name evidence="2" type="ORF">WN51_10998</name>
</gene>
<dbReference type="OrthoDB" id="422720at2759"/>
<name>A0A0N0BIH9_9HYME</name>
<evidence type="ECO:0000313" key="3">
    <source>
        <dbReference type="Proteomes" id="UP000053105"/>
    </source>
</evidence>
<dbReference type="STRING" id="166423.A0A0N0BIH9"/>
<reference evidence="2 3" key="1">
    <citation type="submission" date="2015-07" db="EMBL/GenBank/DDBJ databases">
        <title>The genome of Melipona quadrifasciata.</title>
        <authorList>
            <person name="Pan H."/>
            <person name="Kapheim K."/>
        </authorList>
    </citation>
    <scope>NUCLEOTIDE SEQUENCE [LARGE SCALE GENOMIC DNA]</scope>
    <source>
        <strain evidence="2">0111107301</strain>
        <tissue evidence="2">Whole body</tissue>
    </source>
</reference>
<protein>
    <recommendedName>
        <fullName evidence="1">EH domain-containing protein</fullName>
    </recommendedName>
</protein>
<accession>A0A0N0BIH9</accession>
<dbReference type="InterPro" id="IPR031692">
    <property type="entry name" value="EHD_N"/>
</dbReference>
<dbReference type="Gene3D" id="1.10.268.20">
    <property type="match status" value="1"/>
</dbReference>
<proteinExistence type="predicted"/>